<proteinExistence type="predicted"/>
<evidence type="ECO:0000313" key="1">
    <source>
        <dbReference type="EMBL" id="AGL02852.1"/>
    </source>
</evidence>
<sequence>MPQLPEIISDAGLLSGDKNKHESPSYCSVRGAFA</sequence>
<dbReference type="HOGENOM" id="CLU_3373394_0_0_9"/>
<dbReference type="Proteomes" id="UP000013520">
    <property type="component" value="Chromosome"/>
</dbReference>
<protein>
    <submittedName>
        <fullName evidence="1">Uncharacterized protein</fullName>
    </submittedName>
</protein>
<dbReference type="EMBL" id="CP003273">
    <property type="protein sequence ID" value="AGL02852.1"/>
    <property type="molecule type" value="Genomic_DNA"/>
</dbReference>
<keyword evidence="2" id="KW-1185">Reference proteome</keyword>
<evidence type="ECO:0000313" key="2">
    <source>
        <dbReference type="Proteomes" id="UP000013520"/>
    </source>
</evidence>
<organism evidence="1 2">
    <name type="scientific">Desulfoscipio gibsoniae DSM 7213</name>
    <dbReference type="NCBI Taxonomy" id="767817"/>
    <lineage>
        <taxon>Bacteria</taxon>
        <taxon>Bacillati</taxon>
        <taxon>Bacillota</taxon>
        <taxon>Clostridia</taxon>
        <taxon>Eubacteriales</taxon>
        <taxon>Desulfallaceae</taxon>
        <taxon>Desulfoscipio</taxon>
    </lineage>
</organism>
<dbReference type="KEGG" id="dgi:Desgi_3527"/>
<dbReference type="AlphaFoldDB" id="R4KMR1"/>
<dbReference type="STRING" id="767817.Desgi_3527"/>
<accession>R4KMR1</accession>
<name>R4KMR1_9FIRM</name>
<gene>
    <name evidence="1" type="ORF">Desgi_3527</name>
</gene>
<reference evidence="1 2" key="1">
    <citation type="submission" date="2012-01" db="EMBL/GenBank/DDBJ databases">
        <title>Complete sequence of Desulfotomaculum gibsoniae DSM 7213.</title>
        <authorList>
            <consortium name="US DOE Joint Genome Institute"/>
            <person name="Lucas S."/>
            <person name="Han J."/>
            <person name="Lapidus A."/>
            <person name="Cheng J.-F."/>
            <person name="Goodwin L."/>
            <person name="Pitluck S."/>
            <person name="Peters L."/>
            <person name="Ovchinnikova G."/>
            <person name="Teshima H."/>
            <person name="Detter J.C."/>
            <person name="Han C."/>
            <person name="Tapia R."/>
            <person name="Land M."/>
            <person name="Hauser L."/>
            <person name="Kyrpides N."/>
            <person name="Ivanova N."/>
            <person name="Pagani I."/>
            <person name="Parshina S."/>
            <person name="Plugge C."/>
            <person name="Muyzer G."/>
            <person name="Kuever J."/>
            <person name="Ivanova A."/>
            <person name="Nazina T."/>
            <person name="Klenk H.-P."/>
            <person name="Brambilla E."/>
            <person name="Spring S."/>
            <person name="Stams A.F."/>
            <person name="Woyke T."/>
        </authorList>
    </citation>
    <scope>NUCLEOTIDE SEQUENCE [LARGE SCALE GENOMIC DNA]</scope>
    <source>
        <strain evidence="1 2">DSM 7213</strain>
    </source>
</reference>